<reference evidence="2" key="2">
    <citation type="submission" date="2011-03" db="EMBL/GenBank/DDBJ databases">
        <title>Comparative genomics and transcriptomics of Neospora caninum and Toxoplasma gondii.</title>
        <authorList>
            <person name="Reid A.J."/>
            <person name="Sohal A."/>
            <person name="Harris D."/>
            <person name="Quail M."/>
            <person name="Sanders M."/>
            <person name="Berriman M."/>
            <person name="Wastling J.M."/>
            <person name="Pain A."/>
        </authorList>
    </citation>
    <scope>NUCLEOTIDE SEQUENCE</scope>
    <source>
        <strain evidence="2">Liverpool</strain>
    </source>
</reference>
<name>F0VQL0_NEOCL</name>
<dbReference type="RefSeq" id="XP_003886033.1">
    <property type="nucleotide sequence ID" value="XM_003885984.1"/>
</dbReference>
<reference evidence="3" key="4">
    <citation type="journal article" date="2015" name="PLoS ONE">
        <title>Comprehensive Evaluation of Toxoplasma gondii VEG and Neospora caninum LIV Genomes with Tachyzoite Stage Transcriptome and Proteome Defines Novel Transcript Features.</title>
        <authorList>
            <person name="Ramaprasad A."/>
            <person name="Mourier T."/>
            <person name="Naeem R."/>
            <person name="Malas T.B."/>
            <person name="Moussa E."/>
            <person name="Panigrahi A."/>
            <person name="Vermont S.J."/>
            <person name="Otto T.D."/>
            <person name="Wastling J."/>
            <person name="Pain A."/>
        </authorList>
    </citation>
    <scope>NUCLEOTIDE SEQUENCE</scope>
    <source>
        <strain evidence="3">Liverpool</strain>
    </source>
</reference>
<dbReference type="EMBL" id="LN714487">
    <property type="protein sequence ID" value="CEL70753.1"/>
    <property type="molecule type" value="Genomic_DNA"/>
</dbReference>
<dbReference type="eggNOG" id="ENOG502QYIW">
    <property type="taxonomic scope" value="Eukaryota"/>
</dbReference>
<dbReference type="OMA" id="IVFHRVG"/>
<dbReference type="GeneID" id="13445230"/>
<gene>
    <name evidence="3" type="ORF">BN1204_064330</name>
    <name evidence="2" type="ORF">NCLIV_064330</name>
</gene>
<dbReference type="InParanoid" id="F0VQL0"/>
<proteinExistence type="predicted"/>
<evidence type="ECO:0000313" key="4">
    <source>
        <dbReference type="Proteomes" id="UP000007494"/>
    </source>
</evidence>
<reference evidence="2" key="1">
    <citation type="submission" date="2011-02" db="EMBL/GenBank/DDBJ databases">
        <authorList>
            <person name="Aslett M."/>
        </authorList>
    </citation>
    <scope>NUCLEOTIDE SEQUENCE</scope>
    <source>
        <strain evidence="2">Liverpool</strain>
    </source>
</reference>
<dbReference type="EMBL" id="FR823393">
    <property type="protein sequence ID" value="CBZ56007.1"/>
    <property type="molecule type" value="Genomic_DNA"/>
</dbReference>
<dbReference type="VEuPathDB" id="ToxoDB:NCLIV_064330"/>
<dbReference type="OrthoDB" id="329495at2759"/>
<sequence length="247" mass="26475">MDVQPAFSSDAGSDHSAGSEKIMADQESSAETILSVGANEVEGYQLPTSGSQYDMIVDPVRTDEQTTAEDSPLGLSTKAALEVAHRPCTTDDESPEKDVEHNDSYLFTPAAPTWAEMLENDTHPIVIAKLFSSRKSPAFPPNLQPVQLSDGGLVEIFPLPCFNVGVSQNEPVSQFNAPTLNTDAIPVLQYRGVPPCISSRKNIVFHRVGGSTGEVLGASQFRPTVKKSGWPVPGWEPNARVIKSGIA</sequence>
<evidence type="ECO:0000313" key="2">
    <source>
        <dbReference type="EMBL" id="CBZ56007.1"/>
    </source>
</evidence>
<dbReference type="Proteomes" id="UP000007494">
    <property type="component" value="Chromosome XII"/>
</dbReference>
<feature type="region of interest" description="Disordered" evidence="1">
    <location>
        <begin position="1"/>
        <end position="29"/>
    </location>
</feature>
<protein>
    <submittedName>
        <fullName evidence="2">Uncharacterized protein</fullName>
    </submittedName>
</protein>
<keyword evidence="4" id="KW-1185">Reference proteome</keyword>
<organism evidence="2 4">
    <name type="scientific">Neospora caninum (strain Liverpool)</name>
    <dbReference type="NCBI Taxonomy" id="572307"/>
    <lineage>
        <taxon>Eukaryota</taxon>
        <taxon>Sar</taxon>
        <taxon>Alveolata</taxon>
        <taxon>Apicomplexa</taxon>
        <taxon>Conoidasida</taxon>
        <taxon>Coccidia</taxon>
        <taxon>Eucoccidiorida</taxon>
        <taxon>Eimeriorina</taxon>
        <taxon>Sarcocystidae</taxon>
        <taxon>Neospora</taxon>
    </lineage>
</organism>
<dbReference type="AlphaFoldDB" id="F0VQL0"/>
<accession>F0VQL0</accession>
<evidence type="ECO:0000313" key="3">
    <source>
        <dbReference type="EMBL" id="CEL70753.1"/>
    </source>
</evidence>
<evidence type="ECO:0000256" key="1">
    <source>
        <dbReference type="SAM" id="MobiDB-lite"/>
    </source>
</evidence>
<reference evidence="4" key="3">
    <citation type="journal article" date="2012" name="PLoS Pathog.">
        <title>Comparative genomics of the apicomplexan parasites Toxoplasma gondii and Neospora caninum: Coccidia differing in host range and transmission strategy.</title>
        <authorList>
            <person name="Reid A.J."/>
            <person name="Vermont S.J."/>
            <person name="Cotton J.A."/>
            <person name="Harris D."/>
            <person name="Hill-Cawthorne G.A."/>
            <person name="Konen-Waisman S."/>
            <person name="Latham S.M."/>
            <person name="Mourier T."/>
            <person name="Norton R."/>
            <person name="Quail M.A."/>
            <person name="Sanders M."/>
            <person name="Shanmugam D."/>
            <person name="Sohal A."/>
            <person name="Wasmuth J.D."/>
            <person name="Brunk B."/>
            <person name="Grigg M.E."/>
            <person name="Howard J.C."/>
            <person name="Parkinson J."/>
            <person name="Roos D.S."/>
            <person name="Trees A.J."/>
            <person name="Berriman M."/>
            <person name="Pain A."/>
            <person name="Wastling J.M."/>
        </authorList>
    </citation>
    <scope>NUCLEOTIDE SEQUENCE [LARGE SCALE GENOMIC DNA]</scope>
    <source>
        <strain evidence="4">Liverpool</strain>
    </source>
</reference>